<dbReference type="SUPFAM" id="SSF52833">
    <property type="entry name" value="Thioredoxin-like"/>
    <property type="match status" value="1"/>
</dbReference>
<dbReference type="Proteomes" id="UP000031338">
    <property type="component" value="Unassembled WGS sequence"/>
</dbReference>
<keyword evidence="3" id="KW-0413">Isomerase</keyword>
<dbReference type="STRING" id="48936.NJ75_01354"/>
<evidence type="ECO:0000313" key="3">
    <source>
        <dbReference type="EMBL" id="KHS48165.1"/>
    </source>
</evidence>
<evidence type="ECO:0000256" key="1">
    <source>
        <dbReference type="SAM" id="SignalP"/>
    </source>
</evidence>
<dbReference type="PATRIC" id="fig|48936.3.peg.1355"/>
<dbReference type="RefSeq" id="WP_039332717.1">
    <property type="nucleotide sequence ID" value="NZ_JRVC01000005.1"/>
</dbReference>
<organism evidence="3 4">
    <name type="scientific">Novosphingobium subterraneum</name>
    <dbReference type="NCBI Taxonomy" id="48936"/>
    <lineage>
        <taxon>Bacteria</taxon>
        <taxon>Pseudomonadati</taxon>
        <taxon>Pseudomonadota</taxon>
        <taxon>Alphaproteobacteria</taxon>
        <taxon>Sphingomonadales</taxon>
        <taxon>Sphingomonadaceae</taxon>
        <taxon>Novosphingobium</taxon>
    </lineage>
</organism>
<comment type="caution">
    <text evidence="3">The sequence shown here is derived from an EMBL/GenBank/DDBJ whole genome shotgun (WGS) entry which is preliminary data.</text>
</comment>
<feature type="chain" id="PRO_5002145833" evidence="1">
    <location>
        <begin position="20"/>
        <end position="239"/>
    </location>
</feature>
<accession>A0A0B9AFT1</accession>
<keyword evidence="1" id="KW-0732">Signal</keyword>
<name>A0A0B9AFT1_9SPHN</name>
<reference evidence="3 4" key="1">
    <citation type="submission" date="2014-10" db="EMBL/GenBank/DDBJ databases">
        <title>Draft genome sequence of Novosphingobium subterraneum DSM 12447.</title>
        <authorList>
            <person name="Gan H.M."/>
            <person name="Gan H.Y."/>
            <person name="Savka M.A."/>
        </authorList>
    </citation>
    <scope>NUCLEOTIDE SEQUENCE [LARGE SCALE GENOMIC DNA]</scope>
    <source>
        <strain evidence="3 4">DSM 12447</strain>
    </source>
</reference>
<keyword evidence="4" id="KW-1185">Reference proteome</keyword>
<gene>
    <name evidence="3" type="ORF">NJ75_01354</name>
</gene>
<dbReference type="Gene3D" id="1.10.40.110">
    <property type="match status" value="1"/>
</dbReference>
<sequence>MIRKFAAAAIAAAALVATGASGQAAKKPAPRPAGGLNWAVTGSITAEGHHVLGNPAAKLRLIEFVSYTCPHCSHFETESEGQLKIGMIAPGKGAVEVRNFVRDPVDMTVALITNCVPANRFFQLHTAFMRLQPQWIGPLSNATAAQRQRWTTGPFATRTRAIASDFKFYEFMAARGMDRQAMDRCLSNEALANKLAQRTNDAAEKLGVTGTPSFMIDGILLAGTHDWDSLRPQILARMD</sequence>
<dbReference type="AlphaFoldDB" id="A0A0B9AFT1"/>
<dbReference type="GO" id="GO:0016853">
    <property type="term" value="F:isomerase activity"/>
    <property type="evidence" value="ECO:0007669"/>
    <property type="project" value="UniProtKB-KW"/>
</dbReference>
<dbReference type="InterPro" id="IPR012336">
    <property type="entry name" value="Thioredoxin-like_fold"/>
</dbReference>
<dbReference type="EMBL" id="JRVC01000005">
    <property type="protein sequence ID" value="KHS48165.1"/>
    <property type="molecule type" value="Genomic_DNA"/>
</dbReference>
<proteinExistence type="predicted"/>
<dbReference type="Pfam" id="PF13462">
    <property type="entry name" value="Thioredoxin_4"/>
    <property type="match status" value="1"/>
</dbReference>
<evidence type="ECO:0000313" key="4">
    <source>
        <dbReference type="Proteomes" id="UP000031338"/>
    </source>
</evidence>
<dbReference type="InterPro" id="IPR036249">
    <property type="entry name" value="Thioredoxin-like_sf"/>
</dbReference>
<protein>
    <submittedName>
        <fullName evidence="3">Protein-disulfide isomerase</fullName>
    </submittedName>
</protein>
<evidence type="ECO:0000259" key="2">
    <source>
        <dbReference type="Pfam" id="PF13462"/>
    </source>
</evidence>
<feature type="signal peptide" evidence="1">
    <location>
        <begin position="1"/>
        <end position="19"/>
    </location>
</feature>
<feature type="domain" description="Thioredoxin-like fold" evidence="2">
    <location>
        <begin position="46"/>
        <end position="234"/>
    </location>
</feature>
<dbReference type="Gene3D" id="3.40.30.10">
    <property type="entry name" value="Glutaredoxin"/>
    <property type="match status" value="1"/>
</dbReference>